<keyword evidence="1" id="KW-0812">Transmembrane</keyword>
<keyword evidence="1" id="KW-1133">Transmembrane helix</keyword>
<comment type="caution">
    <text evidence="2">The sequence shown here is derived from an EMBL/GenBank/DDBJ whole genome shotgun (WGS) entry which is preliminary data.</text>
</comment>
<name>A0ABD5RKB0_9EURY</name>
<dbReference type="AlphaFoldDB" id="A0ABD5RKB0"/>
<evidence type="ECO:0000313" key="2">
    <source>
        <dbReference type="EMBL" id="MFC5970769.1"/>
    </source>
</evidence>
<sequence length="186" mass="19661">MATTHALAGIVVASVAALLVPDHATTALLAGAAGGLFPDLDAVVGTHRKTLHFPAYGWVVAVPAVGLAVLVTGPWSVALACFTTAAAFHALSDWAEGGVEWRGWERNTDRAVYCHLTGEWLTAKRWVRYDGAPEDLLCSAVLAGVALLVVSGLTRWLVVGLLAVGTVYTLVRRRVPGVVDRLRART</sequence>
<proteinExistence type="predicted"/>
<keyword evidence="1" id="KW-0472">Membrane</keyword>
<evidence type="ECO:0000256" key="1">
    <source>
        <dbReference type="SAM" id="Phobius"/>
    </source>
</evidence>
<keyword evidence="2" id="KW-0378">Hydrolase</keyword>
<dbReference type="EMBL" id="JBHSQH010000001">
    <property type="protein sequence ID" value="MFC5970769.1"/>
    <property type="molecule type" value="Genomic_DNA"/>
</dbReference>
<accession>A0ABD5RKB0</accession>
<reference evidence="2 3" key="1">
    <citation type="journal article" date="2019" name="Int. J. Syst. Evol. Microbiol.">
        <title>The Global Catalogue of Microorganisms (GCM) 10K type strain sequencing project: providing services to taxonomists for standard genome sequencing and annotation.</title>
        <authorList>
            <consortium name="The Broad Institute Genomics Platform"/>
            <consortium name="The Broad Institute Genome Sequencing Center for Infectious Disease"/>
            <person name="Wu L."/>
            <person name="Ma J."/>
        </authorList>
    </citation>
    <scope>NUCLEOTIDE SEQUENCE [LARGE SCALE GENOMIC DNA]</scope>
    <source>
        <strain evidence="2 3">CGMCC 1.12543</strain>
    </source>
</reference>
<gene>
    <name evidence="2" type="ORF">ACFPYI_05420</name>
</gene>
<keyword evidence="3" id="KW-1185">Reference proteome</keyword>
<organism evidence="2 3">
    <name type="scientific">Halomarina salina</name>
    <dbReference type="NCBI Taxonomy" id="1872699"/>
    <lineage>
        <taxon>Archaea</taxon>
        <taxon>Methanobacteriati</taxon>
        <taxon>Methanobacteriota</taxon>
        <taxon>Stenosarchaea group</taxon>
        <taxon>Halobacteria</taxon>
        <taxon>Halobacteriales</taxon>
        <taxon>Natronomonadaceae</taxon>
        <taxon>Halomarina</taxon>
    </lineage>
</organism>
<feature type="transmembrane region" description="Helical" evidence="1">
    <location>
        <begin position="56"/>
        <end position="82"/>
    </location>
</feature>
<protein>
    <submittedName>
        <fullName evidence="2">Metal-dependent hydrolase</fullName>
    </submittedName>
</protein>
<dbReference type="RefSeq" id="WP_247413692.1">
    <property type="nucleotide sequence ID" value="NZ_JALLGW010000001.1"/>
</dbReference>
<dbReference type="GO" id="GO:0016787">
    <property type="term" value="F:hydrolase activity"/>
    <property type="evidence" value="ECO:0007669"/>
    <property type="project" value="UniProtKB-KW"/>
</dbReference>
<evidence type="ECO:0000313" key="3">
    <source>
        <dbReference type="Proteomes" id="UP001596099"/>
    </source>
</evidence>
<feature type="transmembrane region" description="Helical" evidence="1">
    <location>
        <begin position="132"/>
        <end position="150"/>
    </location>
</feature>
<dbReference type="Proteomes" id="UP001596099">
    <property type="component" value="Unassembled WGS sequence"/>
</dbReference>